<keyword evidence="6" id="KW-0057">Aromatic amino acid biosynthesis</keyword>
<dbReference type="PANTHER" id="PTHR43406">
    <property type="entry name" value="TRYPTOPHAN SYNTHASE, ALPHA CHAIN"/>
    <property type="match status" value="1"/>
</dbReference>
<dbReference type="UniPathway" id="UPA00035">
    <property type="reaction ID" value="UER00044"/>
</dbReference>
<evidence type="ECO:0000256" key="5">
    <source>
        <dbReference type="ARBA" id="ARBA00022822"/>
    </source>
</evidence>
<sequence length="267" mass="29763">MTILHSAVNTANQQGKLALMIYTIPNFPDPETYQQTLDVLYRHPDVSIIETTFPVTAKYSEFANQTIRSAHQQAARHVSGLSVLEQLQPFKKPSVCVLYQQTLDDLNFESLLQKIQGKINGVLLEWEENEISPYASLSKQDDIELIQVVYPGMTSKEMDKYLGLTEKEPIIYLVSAAMTGGDLFTDEELIECIRQTKACRPESKLMVGFGIKNTSDIHALAQLEGLDGIIIGTAFLQTMRQGIRAVETFLDNITPALTLPGRVPLTS</sequence>
<evidence type="ECO:0000313" key="10">
    <source>
        <dbReference type="EMBL" id="VFK73463.1"/>
    </source>
</evidence>
<dbReference type="PANTHER" id="PTHR43406:SF1">
    <property type="entry name" value="TRYPTOPHAN SYNTHASE ALPHA CHAIN, CHLOROPLASTIC"/>
    <property type="match status" value="1"/>
</dbReference>
<dbReference type="GO" id="GO:0005829">
    <property type="term" value="C:cytosol"/>
    <property type="evidence" value="ECO:0007669"/>
    <property type="project" value="TreeGrafter"/>
</dbReference>
<comment type="pathway">
    <text evidence="1">Amino-acid biosynthesis; L-tryptophan biosynthesis; L-tryptophan from chorismate: step 5/5.</text>
</comment>
<evidence type="ECO:0000256" key="6">
    <source>
        <dbReference type="ARBA" id="ARBA00023141"/>
    </source>
</evidence>
<proteinExistence type="predicted"/>
<evidence type="ECO:0000256" key="7">
    <source>
        <dbReference type="ARBA" id="ARBA00023239"/>
    </source>
</evidence>
<dbReference type="EMBL" id="CAADGD010000206">
    <property type="protein sequence ID" value="VFK73463.1"/>
    <property type="molecule type" value="Genomic_DNA"/>
</dbReference>
<dbReference type="SUPFAM" id="SSF51366">
    <property type="entry name" value="Ribulose-phoshate binding barrel"/>
    <property type="match status" value="1"/>
</dbReference>
<keyword evidence="5" id="KW-0822">Tryptophan biosynthesis</keyword>
<dbReference type="EC" id="4.2.1.20" evidence="3"/>
<dbReference type="InterPro" id="IPR011060">
    <property type="entry name" value="RibuloseP-bd_barrel"/>
</dbReference>
<gene>
    <name evidence="9" type="ORF">BECKUNK1418G_GA0071005_10455</name>
    <name evidence="10" type="ORF">BECKUNK1418H_GA0071006_12061</name>
</gene>
<evidence type="ECO:0000313" key="9">
    <source>
        <dbReference type="EMBL" id="VFK64349.1"/>
    </source>
</evidence>
<organism evidence="10">
    <name type="scientific">Candidatus Kentrum sp. UNK</name>
    <dbReference type="NCBI Taxonomy" id="2126344"/>
    <lineage>
        <taxon>Bacteria</taxon>
        <taxon>Pseudomonadati</taxon>
        <taxon>Pseudomonadota</taxon>
        <taxon>Gammaproteobacteria</taxon>
        <taxon>Candidatus Kentrum</taxon>
    </lineage>
</organism>
<dbReference type="EMBL" id="CAADFZ010000045">
    <property type="protein sequence ID" value="VFK64349.1"/>
    <property type="molecule type" value="Genomic_DNA"/>
</dbReference>
<dbReference type="Pfam" id="PF00290">
    <property type="entry name" value="Trp_syntA"/>
    <property type="match status" value="1"/>
</dbReference>
<dbReference type="InterPro" id="IPR002028">
    <property type="entry name" value="Trp_synthase_suA"/>
</dbReference>
<accession>A0A451B599</accession>
<evidence type="ECO:0000256" key="4">
    <source>
        <dbReference type="ARBA" id="ARBA00022605"/>
    </source>
</evidence>
<evidence type="ECO:0000256" key="1">
    <source>
        <dbReference type="ARBA" id="ARBA00004733"/>
    </source>
</evidence>
<reference evidence="10" key="1">
    <citation type="submission" date="2019-02" db="EMBL/GenBank/DDBJ databases">
        <authorList>
            <person name="Gruber-Vodicka R. H."/>
            <person name="Seah K. B. B."/>
        </authorList>
    </citation>
    <scope>NUCLEOTIDE SEQUENCE</scope>
    <source>
        <strain evidence="10">BECK_BY19</strain>
        <strain evidence="9">BECK_BY8</strain>
    </source>
</reference>
<dbReference type="AlphaFoldDB" id="A0A451B599"/>
<dbReference type="InterPro" id="IPR013785">
    <property type="entry name" value="Aldolase_TIM"/>
</dbReference>
<comment type="subunit">
    <text evidence="2">Tetramer of two alpha and two beta chains.</text>
</comment>
<evidence type="ECO:0000256" key="3">
    <source>
        <dbReference type="ARBA" id="ARBA00012043"/>
    </source>
</evidence>
<dbReference type="GO" id="GO:0004834">
    <property type="term" value="F:tryptophan synthase activity"/>
    <property type="evidence" value="ECO:0007669"/>
    <property type="project" value="UniProtKB-EC"/>
</dbReference>
<comment type="catalytic activity">
    <reaction evidence="8">
        <text>(1S,2R)-1-C-(indol-3-yl)glycerol 3-phosphate + L-serine = D-glyceraldehyde 3-phosphate + L-tryptophan + H2O</text>
        <dbReference type="Rhea" id="RHEA:10532"/>
        <dbReference type="ChEBI" id="CHEBI:15377"/>
        <dbReference type="ChEBI" id="CHEBI:33384"/>
        <dbReference type="ChEBI" id="CHEBI:57912"/>
        <dbReference type="ChEBI" id="CHEBI:58866"/>
        <dbReference type="ChEBI" id="CHEBI:59776"/>
        <dbReference type="EC" id="4.2.1.20"/>
    </reaction>
</comment>
<evidence type="ECO:0000256" key="2">
    <source>
        <dbReference type="ARBA" id="ARBA00011270"/>
    </source>
</evidence>
<name>A0A451B599_9GAMM</name>
<dbReference type="Gene3D" id="3.20.20.70">
    <property type="entry name" value="Aldolase class I"/>
    <property type="match status" value="1"/>
</dbReference>
<protein>
    <recommendedName>
        <fullName evidence="3">tryptophan synthase</fullName>
        <ecNumber evidence="3">4.2.1.20</ecNumber>
    </recommendedName>
</protein>
<evidence type="ECO:0000256" key="8">
    <source>
        <dbReference type="ARBA" id="ARBA00049047"/>
    </source>
</evidence>
<keyword evidence="7" id="KW-0456">Lyase</keyword>
<keyword evidence="4" id="KW-0028">Amino-acid biosynthesis</keyword>